<feature type="compositionally biased region" description="Polar residues" evidence="7">
    <location>
        <begin position="709"/>
        <end position="724"/>
    </location>
</feature>
<dbReference type="PANTHER" id="PTHR43341">
    <property type="entry name" value="AMINO ACID PERMEASE"/>
    <property type="match status" value="1"/>
</dbReference>
<feature type="transmembrane region" description="Helical" evidence="8">
    <location>
        <begin position="195"/>
        <end position="215"/>
    </location>
</feature>
<feature type="transmembrane region" description="Helical" evidence="8">
    <location>
        <begin position="459"/>
        <end position="477"/>
    </location>
</feature>
<feature type="compositionally biased region" description="Polar residues" evidence="7">
    <location>
        <begin position="10"/>
        <end position="27"/>
    </location>
</feature>
<feature type="compositionally biased region" description="Polar residues" evidence="7">
    <location>
        <begin position="749"/>
        <end position="758"/>
    </location>
</feature>
<feature type="transmembrane region" description="Helical" evidence="8">
    <location>
        <begin position="413"/>
        <end position="439"/>
    </location>
</feature>
<feature type="transmembrane region" description="Helical" evidence="8">
    <location>
        <begin position="82"/>
        <end position="102"/>
    </location>
</feature>
<feature type="compositionally biased region" description="Polar residues" evidence="7">
    <location>
        <begin position="860"/>
        <end position="870"/>
    </location>
</feature>
<feature type="transmembrane region" description="Helical" evidence="8">
    <location>
        <begin position="287"/>
        <end position="307"/>
    </location>
</feature>
<name>A0A1D2J8Z7_PARBR</name>
<dbReference type="InterPro" id="IPR050524">
    <property type="entry name" value="APC_YAT"/>
</dbReference>
<comment type="subcellular location">
    <subcellularLocation>
        <location evidence="1">Membrane</location>
        <topology evidence="1">Multi-pass membrane protein</topology>
    </subcellularLocation>
</comment>
<feature type="transmembrane region" description="Helical" evidence="8">
    <location>
        <begin position="327"/>
        <end position="352"/>
    </location>
</feature>
<feature type="transmembrane region" description="Helical" evidence="8">
    <location>
        <begin position="246"/>
        <end position="267"/>
    </location>
</feature>
<protein>
    <submittedName>
        <fullName evidence="11">Uncharacterized protein</fullName>
    </submittedName>
</protein>
<dbReference type="GO" id="GO:0016020">
    <property type="term" value="C:membrane"/>
    <property type="evidence" value="ECO:0007669"/>
    <property type="project" value="UniProtKB-SubCell"/>
</dbReference>
<dbReference type="InterPro" id="IPR004841">
    <property type="entry name" value="AA-permease/SLC12A_dom"/>
</dbReference>
<evidence type="ECO:0000256" key="4">
    <source>
        <dbReference type="ARBA" id="ARBA00022970"/>
    </source>
</evidence>
<feature type="transmembrane region" description="Helical" evidence="8">
    <location>
        <begin position="164"/>
        <end position="183"/>
    </location>
</feature>
<dbReference type="InterPro" id="IPR057596">
    <property type="entry name" value="RDRP_core"/>
</dbReference>
<evidence type="ECO:0000256" key="3">
    <source>
        <dbReference type="ARBA" id="ARBA00022692"/>
    </source>
</evidence>
<dbReference type="PANTHER" id="PTHR43341:SF9">
    <property type="entry name" value="DICARBOXYLIC AMINO ACID PERMEASE"/>
    <property type="match status" value="1"/>
</dbReference>
<dbReference type="EMBL" id="LZYO01000284">
    <property type="protein sequence ID" value="ODH20357.1"/>
    <property type="molecule type" value="Genomic_DNA"/>
</dbReference>
<evidence type="ECO:0000256" key="8">
    <source>
        <dbReference type="SAM" id="Phobius"/>
    </source>
</evidence>
<reference evidence="11 12" key="1">
    <citation type="submission" date="2016-06" db="EMBL/GenBank/DDBJ databases">
        <authorList>
            <person name="Kjaerup R.B."/>
            <person name="Dalgaard T.S."/>
            <person name="Juul-Madsen H.R."/>
        </authorList>
    </citation>
    <scope>NUCLEOTIDE SEQUENCE [LARGE SCALE GENOMIC DNA]</scope>
    <source>
        <strain evidence="11 12">Pb300</strain>
    </source>
</reference>
<feature type="region of interest" description="Disordered" evidence="7">
    <location>
        <begin position="551"/>
        <end position="571"/>
    </location>
</feature>
<dbReference type="VEuPathDB" id="FungiDB:PABG_03975"/>
<feature type="transmembrane region" description="Helical" evidence="8">
    <location>
        <begin position="498"/>
        <end position="518"/>
    </location>
</feature>
<dbReference type="VEuPathDB" id="FungiDB:PADG_07440"/>
<dbReference type="VEuPathDB" id="FungiDB:PABG_03976"/>
<feature type="region of interest" description="Disordered" evidence="7">
    <location>
        <begin position="749"/>
        <end position="781"/>
    </location>
</feature>
<evidence type="ECO:0000256" key="5">
    <source>
        <dbReference type="ARBA" id="ARBA00022989"/>
    </source>
</evidence>
<evidence type="ECO:0000256" key="6">
    <source>
        <dbReference type="ARBA" id="ARBA00023136"/>
    </source>
</evidence>
<proteinExistence type="predicted"/>
<keyword evidence="3 8" id="KW-0812">Transmembrane</keyword>
<dbReference type="GO" id="GO:0015171">
    <property type="term" value="F:amino acid transmembrane transporter activity"/>
    <property type="evidence" value="ECO:0007669"/>
    <property type="project" value="TreeGrafter"/>
</dbReference>
<evidence type="ECO:0000259" key="9">
    <source>
        <dbReference type="Pfam" id="PF00324"/>
    </source>
</evidence>
<dbReference type="FunFam" id="1.20.1740.10:FF:000006">
    <property type="entry name" value="General amino acid permease"/>
    <property type="match status" value="1"/>
</dbReference>
<evidence type="ECO:0000256" key="1">
    <source>
        <dbReference type="ARBA" id="ARBA00004141"/>
    </source>
</evidence>
<keyword evidence="2" id="KW-0813">Transport</keyword>
<feature type="transmembrane region" description="Helical" evidence="8">
    <location>
        <begin position="55"/>
        <end position="76"/>
    </location>
</feature>
<dbReference type="VEuPathDB" id="FungiDB:PADG_07439"/>
<sequence length="1930" mass="217499">MAVWNRSKVDVSSTESQTKNEFPEQYRTTSEAQGVIDNAEEDGYELHRGLKARHITMIAIGGAIGTGLIIGTGSALARFPAAILISYTFVGFIVYLVMCALGEMAAWLPLPSGFTGYAVRFCDPALGFAVGYSYYCKYIIVTPNQLTAAALVISYWVDRNKVNPGVWITVFLVTIVCINYFGIRFFGEFEFWLSTFKVLVIVSVILLSLILALGGGPDHDRKGFRYWKNPGAFNTYINEGSSGRFLAFWSTMVMASFAYLGTELVGVTVGEAQNPRKTIPRAIKLTFYRILFFYIFSVFLLGMLVPYNSQDLIFSTTKSNTAAASPYVVAIQLSGIKVLPGILNGCILLFVFSASNSDLYIATRTIYGLAREGKAPKILARTDKRGVPIYALGLSTLFAMLAFMNVSNDSKIVFGYFVNLVTVFGLLTWVSILVTHIYFVRARNAQGVPETSMAFTAPFGVYGSYFALGFCILISLTKSFNVFARDPKANGSFDYKNFITAYLGIPLYIILIFGYKFVTKSKVVKPHEADLWTGKDKIDREEAEFLASQAAENKNHKKAGPDSSMATPRTPKSSHDFNLLINNLNVTFNLDLPNPAVSTPKHRPGGERTFPERCVGLMKFLYYNNPDNVQRVIDSFQEWARAFLSDWVPKTRQEPGTLPSSRPFIRSNTLSMARNITPEQRAKVLDYLWTLLRDEEYIVTRGASRISKDVNTTPSTEQSLTELESGSPAAFAGGSISGSAIVSPDILRKQTSSKMTSPSKRKSGINDSEVFVTAPNSPSHSFHITTLSSDDEFEYSDLDNFDIAPIVDSVDSADSSDNNHQKQGKTPQKAQKQRRIEEFMTISKKVQSTFSPPSFGKTPLGNQNSEHNANTSFSTIASQPTSLTTSFGASTVATSVSPGFGKNLLIEILQGPSTIQALQSEEGTALFDNASFGHKHGLDCREDKIRNIIRDLEENGPFSKQYIINSTVPLRYRYEAQRAAHSRRIPVETLLEKVDQDRRKLPEYEDFWNHLHDGLPTSLEKTKSGPWEMAVEMYEDKRSTGDVVTLSGKLSWCKRKGYFDLSLNPLKFERSYRFCRRFGSDRFLEITFPVLTSPPSRLARDTEERGILLEAISRWLANSEHHLLGRVWRSFYLEDVKEKSKRTPRKNGIEMSPELETGSKRSRVFMFAINGTDFGESTMGIPLQDQTSGNRTKMSIDALINWHMPIADNIHQSDCKLFQRLALGLSRTLSTVVLRREEVIFCPDPPGPVMNDGCALMSRSLGLEIKRILDLETLPACYQGRISGAKGIWMVDRDDSRFKGGDRDFGLEITESQLKISYPHGPPHNPRLVADNTQLTFEVVQWSQPLNPSSLNLQVLKVLQHGGVGHSHIKKLIQQEVSIFYKEFLKVIHLSNGVACRKWLQKMKRFGDDGYSYKRQTRRIDNFFPSQYVEQAVLLLDSGFLPLKLPYLTQLFRRILKDYLDSLRKLKVSVSQSTYAYCIADPLGVLSPDEVHFGFSHKWDDGSVVVGTELHDMNVLVARLPAHLPTDIQKRRAVYKNELRHFKDVIVFPTTGDVPLASLLSGGDYDGDQCWVCWDPIIVREFSNSHFDPTTIPSSEQLGLVCHSLPMNQVRSIDQFLAKVFLFNAKPSQLGPCTIEHETFCYHNNDLGCKGAVMLAWLLSYLVDSKKAGLELPGKAWRRLRAEYMPVKLEQPAYKTFDHEKRNSSNIIDYLLFDVIKAESDRILEDFDRFCEEHSGLPIDPLLVDAWNKAEQRAANEKQGGKLELYDALQGIKRKLRNVKEEWDAWKKLTDNTSYAMKIAEAAQRLQKVQPPSFEHDLSYTWRNSQYEWEIFRASCAYKDSRADFVWYAAGPILCEMKARALGGYRMVENQIYSTLKVNRNSAKRAVGRILRCKSGEESDCEYDDEDFDADESLFVDLDENINVSRLDEE</sequence>
<feature type="region of interest" description="Disordered" evidence="7">
    <location>
        <begin position="1"/>
        <end position="27"/>
    </location>
</feature>
<keyword evidence="5 8" id="KW-1133">Transmembrane helix</keyword>
<evidence type="ECO:0000313" key="12">
    <source>
        <dbReference type="Proteomes" id="UP000242814"/>
    </source>
</evidence>
<dbReference type="GO" id="GO:0003968">
    <property type="term" value="F:RNA-directed RNA polymerase activity"/>
    <property type="evidence" value="ECO:0007669"/>
    <property type="project" value="InterPro"/>
</dbReference>
<evidence type="ECO:0000256" key="2">
    <source>
        <dbReference type="ARBA" id="ARBA00022448"/>
    </source>
</evidence>
<dbReference type="Pfam" id="PF05183">
    <property type="entry name" value="RdRP"/>
    <property type="match status" value="1"/>
</dbReference>
<gene>
    <name evidence="11" type="ORF">ACO22_05906</name>
</gene>
<feature type="region of interest" description="Disordered" evidence="7">
    <location>
        <begin position="848"/>
        <end position="870"/>
    </location>
</feature>
<keyword evidence="6 8" id="KW-0472">Membrane</keyword>
<keyword evidence="4" id="KW-0029">Amino-acid transport</keyword>
<organism evidence="11 12">
    <name type="scientific">Paracoccidioides brasiliensis</name>
    <dbReference type="NCBI Taxonomy" id="121759"/>
    <lineage>
        <taxon>Eukaryota</taxon>
        <taxon>Fungi</taxon>
        <taxon>Dikarya</taxon>
        <taxon>Ascomycota</taxon>
        <taxon>Pezizomycotina</taxon>
        <taxon>Eurotiomycetes</taxon>
        <taxon>Eurotiomycetidae</taxon>
        <taxon>Onygenales</taxon>
        <taxon>Ajellomycetaceae</taxon>
        <taxon>Paracoccidioides</taxon>
    </lineage>
</organism>
<feature type="domain" description="Amino acid permease/ SLC12A" evidence="9">
    <location>
        <begin position="54"/>
        <end position="524"/>
    </location>
</feature>
<accession>A0A1D2J8Z7</accession>
<feature type="transmembrane region" description="Helical" evidence="8">
    <location>
        <begin position="387"/>
        <end position="406"/>
    </location>
</feature>
<evidence type="ECO:0000259" key="10">
    <source>
        <dbReference type="Pfam" id="PF05183"/>
    </source>
</evidence>
<comment type="caution">
    <text evidence="11">The sequence shown here is derived from an EMBL/GenBank/DDBJ whole genome shotgun (WGS) entry which is preliminary data.</text>
</comment>
<feature type="region of interest" description="Disordered" evidence="7">
    <location>
        <begin position="708"/>
        <end position="728"/>
    </location>
</feature>
<evidence type="ECO:0000256" key="7">
    <source>
        <dbReference type="SAM" id="MobiDB-lite"/>
    </source>
</evidence>
<feature type="region of interest" description="Disordered" evidence="7">
    <location>
        <begin position="809"/>
        <end position="834"/>
    </location>
</feature>
<dbReference type="Proteomes" id="UP000242814">
    <property type="component" value="Unassembled WGS sequence"/>
</dbReference>
<feature type="domain" description="RDRP core" evidence="10">
    <location>
        <begin position="1062"/>
        <end position="1715"/>
    </location>
</feature>
<dbReference type="Pfam" id="PF00324">
    <property type="entry name" value="AA_permease"/>
    <property type="match status" value="1"/>
</dbReference>
<evidence type="ECO:0000313" key="11">
    <source>
        <dbReference type="EMBL" id="ODH20357.1"/>
    </source>
</evidence>
<feature type="transmembrane region" description="Helical" evidence="8">
    <location>
        <begin position="138"/>
        <end position="157"/>
    </location>
</feature>
<dbReference type="Gene3D" id="1.20.1740.10">
    <property type="entry name" value="Amino acid/polyamine transporter I"/>
    <property type="match status" value="1"/>
</dbReference>